<dbReference type="InterPro" id="IPR013785">
    <property type="entry name" value="Aldolase_TIM"/>
</dbReference>
<comment type="function">
    <text evidence="1 12">Catalyzes the condensation of (S)-aspartate-beta-semialdehyde [(S)-ASA] and pyruvate to 4-hydroxy-tetrahydrodipicolinate (HTPA).</text>
</comment>
<comment type="subcellular location">
    <subcellularLocation>
        <location evidence="12">Cytoplasm</location>
    </subcellularLocation>
</comment>
<protein>
    <recommendedName>
        <fullName evidence="4 12">4-hydroxy-tetrahydrodipicolinate synthase</fullName>
        <shortName evidence="12">HTPA synthase</shortName>
        <ecNumber evidence="4 12">4.3.3.7</ecNumber>
    </recommendedName>
</protein>
<comment type="caution">
    <text evidence="12">Was originally thought to be a dihydrodipicolinate synthase (DHDPS), catalyzing the condensation of (S)-aspartate-beta-semialdehyde [(S)-ASA] and pyruvate to dihydrodipicolinate (DHDP). However, it was shown in E.coli that the product of the enzymatic reaction is not dihydrodipicolinate but in fact (4S)-4-hydroxy-2,3,4,5-tetrahydro-(2S)-dipicolinic acid (HTPA), and that the consecutive dehydration reaction leading to DHDP is not spontaneous but catalyzed by DapB.</text>
</comment>
<dbReference type="PRINTS" id="PR00146">
    <property type="entry name" value="DHPICSNTHASE"/>
</dbReference>
<evidence type="ECO:0000256" key="7">
    <source>
        <dbReference type="ARBA" id="ARBA00022915"/>
    </source>
</evidence>
<evidence type="ECO:0000256" key="3">
    <source>
        <dbReference type="ARBA" id="ARBA00007592"/>
    </source>
</evidence>
<feature type="active site" description="Schiff-base intermediate with substrate" evidence="12 14">
    <location>
        <position position="164"/>
    </location>
</feature>
<evidence type="ECO:0000256" key="10">
    <source>
        <dbReference type="ARBA" id="ARBA00023270"/>
    </source>
</evidence>
<comment type="pathway">
    <text evidence="2 12">Amino-acid biosynthesis; L-lysine biosynthesis via DAP pathway; (S)-tetrahydrodipicolinate from L-aspartate: step 3/4.</text>
</comment>
<dbReference type="HAMAP" id="MF_00418">
    <property type="entry name" value="DapA"/>
    <property type="match status" value="1"/>
</dbReference>
<evidence type="ECO:0000256" key="9">
    <source>
        <dbReference type="ARBA" id="ARBA00023239"/>
    </source>
</evidence>
<dbReference type="CDD" id="cd00950">
    <property type="entry name" value="DHDPS"/>
    <property type="match status" value="1"/>
</dbReference>
<dbReference type="GO" id="GO:0009089">
    <property type="term" value="P:lysine biosynthetic process via diaminopimelate"/>
    <property type="evidence" value="ECO:0007669"/>
    <property type="project" value="UniProtKB-UniRule"/>
</dbReference>
<accession>A0AA49JDE8</accession>
<comment type="subunit">
    <text evidence="12">Homotetramer; dimer of dimers.</text>
</comment>
<dbReference type="AlphaFoldDB" id="A0AA49JDE8"/>
<evidence type="ECO:0000256" key="5">
    <source>
        <dbReference type="ARBA" id="ARBA00022490"/>
    </source>
</evidence>
<feature type="site" description="Part of a proton relay during catalysis" evidence="12">
    <location>
        <position position="47"/>
    </location>
</feature>
<dbReference type="Pfam" id="PF00701">
    <property type="entry name" value="DHDPS"/>
    <property type="match status" value="1"/>
</dbReference>
<dbReference type="Gene3D" id="3.20.20.70">
    <property type="entry name" value="Aldolase class I"/>
    <property type="match status" value="1"/>
</dbReference>
<keyword evidence="8 12" id="KW-0457">Lysine biosynthesis</keyword>
<proteinExistence type="inferred from homology"/>
<evidence type="ECO:0000256" key="8">
    <source>
        <dbReference type="ARBA" id="ARBA00023154"/>
    </source>
</evidence>
<keyword evidence="7 12" id="KW-0220">Diaminopimelate biosynthesis</keyword>
<gene>
    <name evidence="12 16" type="primary">dapA</name>
    <name evidence="16" type="ORF">K4G66_30580</name>
</gene>
<name>A0AA49JDE8_9BACT</name>
<dbReference type="InterPro" id="IPR002220">
    <property type="entry name" value="DapA-like"/>
</dbReference>
<feature type="binding site" evidence="12 15">
    <location>
        <position position="48"/>
    </location>
    <ligand>
        <name>pyruvate</name>
        <dbReference type="ChEBI" id="CHEBI:15361"/>
    </ligand>
</feature>
<dbReference type="EMBL" id="CP120682">
    <property type="protein sequence ID" value="WKN36713.1"/>
    <property type="molecule type" value="Genomic_DNA"/>
</dbReference>
<dbReference type="SMART" id="SM01130">
    <property type="entry name" value="DHDPS"/>
    <property type="match status" value="1"/>
</dbReference>
<dbReference type="PIRSF" id="PIRSF001365">
    <property type="entry name" value="DHDPS"/>
    <property type="match status" value="1"/>
</dbReference>
<evidence type="ECO:0000256" key="15">
    <source>
        <dbReference type="PIRSR" id="PIRSR001365-2"/>
    </source>
</evidence>
<evidence type="ECO:0000256" key="13">
    <source>
        <dbReference type="PIRNR" id="PIRNR001365"/>
    </source>
</evidence>
<dbReference type="GO" id="GO:0005829">
    <property type="term" value="C:cytosol"/>
    <property type="evidence" value="ECO:0007669"/>
    <property type="project" value="TreeGrafter"/>
</dbReference>
<dbReference type="InterPro" id="IPR020624">
    <property type="entry name" value="Schiff_base-form_aldolases_CS"/>
</dbReference>
<evidence type="ECO:0000256" key="14">
    <source>
        <dbReference type="PIRSR" id="PIRSR001365-1"/>
    </source>
</evidence>
<dbReference type="GO" id="GO:0019877">
    <property type="term" value="P:diaminopimelate biosynthetic process"/>
    <property type="evidence" value="ECO:0007669"/>
    <property type="project" value="UniProtKB-UniRule"/>
</dbReference>
<reference evidence="16" key="2">
    <citation type="journal article" date="2024" name="Antonie Van Leeuwenhoek">
        <title>Roseihalotalea indica gen. nov., sp. nov., a halophilic Bacteroidetes from mesopelagic Southwest Indian Ocean with higher carbohydrate metabolic potential.</title>
        <authorList>
            <person name="Chen B."/>
            <person name="Zhang M."/>
            <person name="Lin D."/>
            <person name="Ye J."/>
            <person name="Tang K."/>
        </authorList>
    </citation>
    <scope>NUCLEOTIDE SEQUENCE</scope>
    <source>
        <strain evidence="16">TK19036</strain>
    </source>
</reference>
<dbReference type="PROSITE" id="PS00665">
    <property type="entry name" value="DHDPS_1"/>
    <property type="match status" value="1"/>
</dbReference>
<feature type="site" description="Part of a proton relay during catalysis" evidence="12">
    <location>
        <position position="110"/>
    </location>
</feature>
<feature type="binding site" evidence="12 15">
    <location>
        <position position="206"/>
    </location>
    <ligand>
        <name>pyruvate</name>
        <dbReference type="ChEBI" id="CHEBI:15361"/>
    </ligand>
</feature>
<evidence type="ECO:0000256" key="4">
    <source>
        <dbReference type="ARBA" id="ARBA00012086"/>
    </source>
</evidence>
<reference evidence="16" key="1">
    <citation type="journal article" date="2023" name="Comput. Struct. Biotechnol. J.">
        <title>Discovery of a novel marine Bacteroidetes with a rich repertoire of carbohydrate-active enzymes.</title>
        <authorList>
            <person name="Chen B."/>
            <person name="Liu G."/>
            <person name="Chen Q."/>
            <person name="Wang H."/>
            <person name="Liu L."/>
            <person name="Tang K."/>
        </authorList>
    </citation>
    <scope>NUCLEOTIDE SEQUENCE</scope>
    <source>
        <strain evidence="16">TK19036</strain>
    </source>
</reference>
<keyword evidence="10 12" id="KW-0704">Schiff base</keyword>
<evidence type="ECO:0000256" key="1">
    <source>
        <dbReference type="ARBA" id="ARBA00003294"/>
    </source>
</evidence>
<dbReference type="InterPro" id="IPR005263">
    <property type="entry name" value="DapA"/>
</dbReference>
<keyword evidence="9 12" id="KW-0456">Lyase</keyword>
<evidence type="ECO:0000256" key="12">
    <source>
        <dbReference type="HAMAP-Rule" id="MF_00418"/>
    </source>
</evidence>
<comment type="catalytic activity">
    <reaction evidence="11 12">
        <text>L-aspartate 4-semialdehyde + pyruvate = (2S,4S)-4-hydroxy-2,3,4,5-tetrahydrodipicolinate + H2O + H(+)</text>
        <dbReference type="Rhea" id="RHEA:34171"/>
        <dbReference type="ChEBI" id="CHEBI:15361"/>
        <dbReference type="ChEBI" id="CHEBI:15377"/>
        <dbReference type="ChEBI" id="CHEBI:15378"/>
        <dbReference type="ChEBI" id="CHEBI:67139"/>
        <dbReference type="ChEBI" id="CHEBI:537519"/>
        <dbReference type="EC" id="4.3.3.7"/>
    </reaction>
</comment>
<evidence type="ECO:0000313" key="16">
    <source>
        <dbReference type="EMBL" id="WKN36713.1"/>
    </source>
</evidence>
<dbReference type="NCBIfam" id="TIGR00674">
    <property type="entry name" value="dapA"/>
    <property type="match status" value="1"/>
</dbReference>
<evidence type="ECO:0000256" key="2">
    <source>
        <dbReference type="ARBA" id="ARBA00005120"/>
    </source>
</evidence>
<comment type="similarity">
    <text evidence="3 12 13">Belongs to the DapA family.</text>
</comment>
<dbReference type="GO" id="GO:0008840">
    <property type="term" value="F:4-hydroxy-tetrahydrodipicolinate synthase activity"/>
    <property type="evidence" value="ECO:0007669"/>
    <property type="project" value="UniProtKB-UniRule"/>
</dbReference>
<dbReference type="EC" id="4.3.3.7" evidence="4 12"/>
<dbReference type="SUPFAM" id="SSF51569">
    <property type="entry name" value="Aldolase"/>
    <property type="match status" value="1"/>
</dbReference>
<dbReference type="PANTHER" id="PTHR12128">
    <property type="entry name" value="DIHYDRODIPICOLINATE SYNTHASE"/>
    <property type="match status" value="1"/>
</dbReference>
<organism evidence="16">
    <name type="scientific">Roseihalotalea indica</name>
    <dbReference type="NCBI Taxonomy" id="2867963"/>
    <lineage>
        <taxon>Bacteria</taxon>
        <taxon>Pseudomonadati</taxon>
        <taxon>Bacteroidota</taxon>
        <taxon>Cytophagia</taxon>
        <taxon>Cytophagales</taxon>
        <taxon>Catalimonadaceae</taxon>
        <taxon>Roseihalotalea</taxon>
    </lineage>
</organism>
<sequence length="297" mass="32675">MPKLFKGTYTAVITPFTSANKIDWDAFERIIEHQIASGITGLVFVGTTGESPTLTHDEHREILRWSVQVVNKRCQVIHGTGSNNTKETIELSAVAADAGADGQLVINPYYNKPTQEGLYRHFSAVAHATNLPIIIYNIKGRTATNLETDTLLRLLEHETIVGVKEASGDLAQIMDVVRKTPEDFCVLSGDDALTLPILACGGDGVISVVSNCVPGAFRRSIQSCLDGHFEAGRQQFYGLMDLMRITMMETNPIPIKIIMHKLGYCTDHLRLPLCEPTENTLEAITNIIGTIKQLELN</sequence>
<evidence type="ECO:0000256" key="6">
    <source>
        <dbReference type="ARBA" id="ARBA00022605"/>
    </source>
</evidence>
<keyword evidence="5 12" id="KW-0963">Cytoplasm</keyword>
<feature type="active site" description="Proton donor/acceptor" evidence="12 14">
    <location>
        <position position="136"/>
    </location>
</feature>
<keyword evidence="6 12" id="KW-0028">Amino-acid biosynthesis</keyword>
<evidence type="ECO:0000256" key="11">
    <source>
        <dbReference type="ARBA" id="ARBA00047836"/>
    </source>
</evidence>
<dbReference type="PANTHER" id="PTHR12128:SF66">
    <property type="entry name" value="4-HYDROXY-2-OXOGLUTARATE ALDOLASE, MITOCHONDRIAL"/>
    <property type="match status" value="1"/>
</dbReference>